<dbReference type="Proteomes" id="UP000078540">
    <property type="component" value="Unassembled WGS sequence"/>
</dbReference>
<keyword evidence="2" id="KW-1185">Reference proteome</keyword>
<protein>
    <submittedName>
        <fullName evidence="1">Uncharacterized protein</fullName>
    </submittedName>
</protein>
<evidence type="ECO:0000313" key="1">
    <source>
        <dbReference type="EMBL" id="KYM83764.1"/>
    </source>
</evidence>
<reference evidence="1 2" key="1">
    <citation type="submission" date="2015-09" db="EMBL/GenBank/DDBJ databases">
        <title>Atta colombica WGS genome.</title>
        <authorList>
            <person name="Nygaard S."/>
            <person name="Hu H."/>
            <person name="Boomsma J."/>
            <person name="Zhang G."/>
        </authorList>
    </citation>
    <scope>NUCLEOTIDE SEQUENCE [LARGE SCALE GENOMIC DNA]</scope>
    <source>
        <strain evidence="1">Treedump-2</strain>
        <tissue evidence="1">Whole body</tissue>
    </source>
</reference>
<sequence length="106" mass="12179">METSTLDLLAMRGTRKRQRLVEKVRQDRICSDFRRESLAMARELQLIWYSAAEYAQQDRVSFVLELFRRCSGWMQENRSKALNSNGVLFTTLSCDGVVVSVIVGSV</sequence>
<accession>A0A195BGK9</accession>
<dbReference type="AlphaFoldDB" id="A0A195BGK9"/>
<gene>
    <name evidence="1" type="ORF">ALC53_05813</name>
</gene>
<dbReference type="EMBL" id="KQ976480">
    <property type="protein sequence ID" value="KYM83764.1"/>
    <property type="molecule type" value="Genomic_DNA"/>
</dbReference>
<organism evidence="1 2">
    <name type="scientific">Atta colombica</name>
    <dbReference type="NCBI Taxonomy" id="520822"/>
    <lineage>
        <taxon>Eukaryota</taxon>
        <taxon>Metazoa</taxon>
        <taxon>Ecdysozoa</taxon>
        <taxon>Arthropoda</taxon>
        <taxon>Hexapoda</taxon>
        <taxon>Insecta</taxon>
        <taxon>Pterygota</taxon>
        <taxon>Neoptera</taxon>
        <taxon>Endopterygota</taxon>
        <taxon>Hymenoptera</taxon>
        <taxon>Apocrita</taxon>
        <taxon>Aculeata</taxon>
        <taxon>Formicoidea</taxon>
        <taxon>Formicidae</taxon>
        <taxon>Myrmicinae</taxon>
        <taxon>Atta</taxon>
    </lineage>
</organism>
<evidence type="ECO:0000313" key="2">
    <source>
        <dbReference type="Proteomes" id="UP000078540"/>
    </source>
</evidence>
<name>A0A195BGK9_9HYME</name>
<proteinExistence type="predicted"/>